<dbReference type="OrthoDB" id="9796962at2"/>
<evidence type="ECO:0000313" key="4">
    <source>
        <dbReference type="Proteomes" id="UP000008707"/>
    </source>
</evidence>
<dbReference type="RefSeq" id="WP_013332228.1">
    <property type="nucleotide sequence ID" value="NC_014532.2"/>
</dbReference>
<dbReference type="PROSITE" id="PS51257">
    <property type="entry name" value="PROKAR_LIPOPROTEIN"/>
    <property type="match status" value="1"/>
</dbReference>
<evidence type="ECO:0000313" key="5">
    <source>
        <dbReference type="Proteomes" id="UP001322512"/>
    </source>
</evidence>
<evidence type="ECO:0000256" key="1">
    <source>
        <dbReference type="SAM" id="SignalP"/>
    </source>
</evidence>
<dbReference type="EMBL" id="FN869568">
    <property type="protein sequence ID" value="CBV42356.1"/>
    <property type="molecule type" value="Genomic_DNA"/>
</dbReference>
<dbReference type="InterPro" id="IPR007410">
    <property type="entry name" value="LpqE-like"/>
</dbReference>
<dbReference type="Gene3D" id="2.60.40.1890">
    <property type="entry name" value="PCu(A)C copper chaperone"/>
    <property type="match status" value="1"/>
</dbReference>
<gene>
    <name evidence="2" type="ordered locus">HELO_2472</name>
    <name evidence="3" type="ORF">SR933_06320</name>
</gene>
<dbReference type="GeneID" id="91009785"/>
<name>E1VCK1_HALED</name>
<dbReference type="STRING" id="768066.HELO_2472"/>
<dbReference type="Proteomes" id="UP001322512">
    <property type="component" value="Chromosome"/>
</dbReference>
<reference evidence="4" key="3">
    <citation type="journal article" date="2011" name="Environ. Microbiol.">
        <title>A blueprint of ectoine metabolism from the genome of the industrial producer Halomonas elongata DSM 2581(T).</title>
        <authorList>
            <person name="Schwibbert K."/>
            <person name="Marin-Sanguino A."/>
            <person name="Bagyan I."/>
            <person name="Heidrich G."/>
            <person name="Lentzen G."/>
            <person name="Seitz H."/>
            <person name="Rampp M."/>
            <person name="Schuster S.C."/>
            <person name="Klenk H.P."/>
            <person name="Pfeiffer F."/>
            <person name="Oesterhelt D."/>
            <person name="Kunte H.J."/>
        </authorList>
    </citation>
    <scope>NUCLEOTIDE SEQUENCE [LARGE SCALE GENOMIC DNA]</scope>
    <source>
        <strain evidence="4">ATCC 33173 / DSM 2581 / NBRC 15536 / NCIMB 2198 / 1H9</strain>
    </source>
</reference>
<feature type="chain" id="PRO_5003153031" evidence="1">
    <location>
        <begin position="34"/>
        <end position="155"/>
    </location>
</feature>
<feature type="signal peptide" evidence="1">
    <location>
        <begin position="1"/>
        <end position="33"/>
    </location>
</feature>
<dbReference type="Pfam" id="PF04314">
    <property type="entry name" value="PCuAC"/>
    <property type="match status" value="1"/>
</dbReference>
<reference evidence="2" key="1">
    <citation type="journal article" date="2010" name="Environ. Microbiol.">
        <title>A blueprint of ectoine metabolism from the genome of the industrial producer Halomonas elongata DSM 2581(T).</title>
        <authorList>
            <person name="Schwibbert K."/>
            <person name="Marin-Sanguino A."/>
            <person name="Bagyan I."/>
            <person name="Heidrich G."/>
            <person name="Lentzen G."/>
            <person name="Seitz H."/>
            <person name="Rampp M."/>
            <person name="Schuster S.C."/>
            <person name="Klenk H.P."/>
            <person name="Pfeiffer F."/>
            <person name="Oesterhelt D."/>
            <person name="Kunte H.J."/>
        </authorList>
    </citation>
    <scope>NUCLEOTIDE SEQUENCE</scope>
    <source>
        <strain evidence="2">Type strain: DSM 2581</strain>
    </source>
</reference>
<organism evidence="2 4">
    <name type="scientific">Halomonas elongata (strain ATCC 33173 / DSM 2581 / NBRC 15536 / NCIMB 2198 / 1H9)</name>
    <dbReference type="NCBI Taxonomy" id="768066"/>
    <lineage>
        <taxon>Bacteria</taxon>
        <taxon>Pseudomonadati</taxon>
        <taxon>Pseudomonadota</taxon>
        <taxon>Gammaproteobacteria</taxon>
        <taxon>Oceanospirillales</taxon>
        <taxon>Halomonadaceae</taxon>
        <taxon>Halomonas</taxon>
    </lineage>
</organism>
<dbReference type="AlphaFoldDB" id="E1VCK1"/>
<keyword evidence="5" id="KW-1185">Reference proteome</keyword>
<dbReference type="Proteomes" id="UP000008707">
    <property type="component" value="Chromosome"/>
</dbReference>
<reference evidence="3 5" key="4">
    <citation type="submission" date="2023-11" db="EMBL/GenBank/DDBJ databases">
        <title>MicrobeMod: A computational toolkit for identifying prokaryotic methylation and restriction-modification with nanopore sequencing.</title>
        <authorList>
            <person name="Crits-Christoph A."/>
            <person name="Kang S.C."/>
            <person name="Lee H."/>
            <person name="Ostrov N."/>
        </authorList>
    </citation>
    <scope>NUCLEOTIDE SEQUENCE [LARGE SCALE GENOMIC DNA]</scope>
    <source>
        <strain evidence="3 5">ATCC 33173</strain>
    </source>
</reference>
<evidence type="ECO:0000313" key="2">
    <source>
        <dbReference type="EMBL" id="CBV42356.1"/>
    </source>
</evidence>
<dbReference type="PANTHER" id="PTHR36302:SF1">
    <property type="entry name" value="COPPER CHAPERONE PCU(A)C"/>
    <property type="match status" value="1"/>
</dbReference>
<accession>E1VCK1</accession>
<dbReference type="KEGG" id="hel:HELO_2472"/>
<keyword evidence="1" id="KW-0732">Signal</keyword>
<dbReference type="PANTHER" id="PTHR36302">
    <property type="entry name" value="BLR7088 PROTEIN"/>
    <property type="match status" value="1"/>
</dbReference>
<sequence>MTNIKRELKRRISAVSLGSLAACLLLAPLGASAEDLEVTDARMRLLPGDMPAAGYFRLHNRSEQPVVLVGAQSDAFGSIEMHRSMNHDGMASMEAVPRLELSPDEHIEFAPQGYHLMLMDQVGSLSVGDSVDITLEFEQRDPLTVGFKAVSPTSM</sequence>
<dbReference type="SUPFAM" id="SSF110087">
    <property type="entry name" value="DR1885-like metal-binding protein"/>
    <property type="match status" value="1"/>
</dbReference>
<evidence type="ECO:0000313" key="3">
    <source>
        <dbReference type="EMBL" id="WPU48504.1"/>
    </source>
</evidence>
<dbReference type="InterPro" id="IPR058248">
    <property type="entry name" value="Lxx211020-like"/>
</dbReference>
<dbReference type="EMBL" id="CP139472">
    <property type="protein sequence ID" value="WPU48504.1"/>
    <property type="molecule type" value="Genomic_DNA"/>
</dbReference>
<dbReference type="HOGENOM" id="CLU_100939_1_3_6"/>
<proteinExistence type="predicted"/>
<protein>
    <submittedName>
        <fullName evidence="3">Copper chaperone PCu(A)C</fullName>
    </submittedName>
    <submittedName>
        <fullName evidence="2">DUF461 family protein</fullName>
    </submittedName>
</protein>
<reference evidence="2" key="2">
    <citation type="submission" date="2010-05" db="EMBL/GenBank/DDBJ databases">
        <title>Revision and reannotation of the Halomonas elongata DSM 2581(T) genome.</title>
        <authorList>
            <person name="Pfeiffer F."/>
            <person name="Bagyan I."/>
            <person name="Alfaro-Espinoza G."/>
            <person name="Zamora-Lagos M.A."/>
            <person name="Habermann B."/>
            <person name="Oesterhelt D."/>
            <person name="Kunte H.J."/>
        </authorList>
    </citation>
    <scope>NUCLEOTIDE SEQUENCE</scope>
    <source>
        <strain evidence="2">Type strain: DSM 2581</strain>
    </source>
</reference>
<dbReference type="eggNOG" id="COG2847">
    <property type="taxonomic scope" value="Bacteria"/>
</dbReference>
<dbReference type="InterPro" id="IPR036182">
    <property type="entry name" value="PCuAC_sf"/>
</dbReference>